<dbReference type="InterPro" id="IPR002197">
    <property type="entry name" value="HTH_Fis"/>
</dbReference>
<dbReference type="PANTHER" id="PTHR32071">
    <property type="entry name" value="TRANSCRIPTIONAL REGULATORY PROTEIN"/>
    <property type="match status" value="1"/>
</dbReference>
<keyword evidence="2" id="KW-0067">ATP-binding</keyword>
<evidence type="ECO:0000259" key="6">
    <source>
        <dbReference type="PROSITE" id="PS50045"/>
    </source>
</evidence>
<dbReference type="InterPro" id="IPR011006">
    <property type="entry name" value="CheY-like_superfamily"/>
</dbReference>
<keyword evidence="1" id="KW-0547">Nucleotide-binding</keyword>
<keyword evidence="5" id="KW-0597">Phosphoprotein</keyword>
<dbReference type="PRINTS" id="PR01590">
    <property type="entry name" value="HTHFIS"/>
</dbReference>
<dbReference type="PROSITE" id="PS50045">
    <property type="entry name" value="SIGMA54_INTERACT_4"/>
    <property type="match status" value="1"/>
</dbReference>
<dbReference type="RefSeq" id="WP_248355256.1">
    <property type="nucleotide sequence ID" value="NZ_AP025591.1"/>
</dbReference>
<sequence>MDHDCSVLVIEDDDAARTALSAFLEAAGYRVRAAAGGAEALASLEASGADAVLLDLVMPEPDGFEVLRRIRERDPRVPVIVLSALSQAEDVVRAMKLGATDYLPKPFDPGELDLVLRRALDGPARRAPDVAASRPQPDAEVDPVAALPVLSGAMHRVRELVERIADTDVPVLLVGESGVGKDVIARRIHATSRRAARPFVKINCAALPGELLESELFGHEKGAFTGAHAEKPGKFELAHQGTIFLDEIGEMDPRLQAKLLQVLQDEEFYRVGGKRSVRVDARVVVATNRNLEAAIRQGAFREDLFYRLNVVTVRVPPLRERKEEIGPLVRHFVEKYRARYRGGLEAIPPEVMDRFHAYDWPGNVRELENLVRRLVVLRDPAMVLGELGPPNTAAAVPGAATPAATNGAANVVRPDAALHATLPEDAPLKDVARRAARIAEREAILRALMRTGWNKRKAAKRLQISYKALLYKIKDCGIVDPRDAAVIGD</sequence>
<feature type="domain" description="Sigma-54 factor interaction" evidence="6">
    <location>
        <begin position="147"/>
        <end position="376"/>
    </location>
</feature>
<organism evidence="8 9">
    <name type="scientific">Anaeromyxobacter oryzae</name>
    <dbReference type="NCBI Taxonomy" id="2918170"/>
    <lineage>
        <taxon>Bacteria</taxon>
        <taxon>Pseudomonadati</taxon>
        <taxon>Myxococcota</taxon>
        <taxon>Myxococcia</taxon>
        <taxon>Myxococcales</taxon>
        <taxon>Cystobacterineae</taxon>
        <taxon>Anaeromyxobacteraceae</taxon>
        <taxon>Anaeromyxobacter</taxon>
    </lineage>
</organism>
<evidence type="ECO:0000256" key="2">
    <source>
        <dbReference type="ARBA" id="ARBA00022840"/>
    </source>
</evidence>
<dbReference type="PROSITE" id="PS00675">
    <property type="entry name" value="SIGMA54_INTERACT_1"/>
    <property type="match status" value="1"/>
</dbReference>
<dbReference type="InterPro" id="IPR001789">
    <property type="entry name" value="Sig_transdc_resp-reg_receiver"/>
</dbReference>
<dbReference type="InterPro" id="IPR003593">
    <property type="entry name" value="AAA+_ATPase"/>
</dbReference>
<dbReference type="Gene3D" id="3.40.50.300">
    <property type="entry name" value="P-loop containing nucleotide triphosphate hydrolases"/>
    <property type="match status" value="1"/>
</dbReference>
<dbReference type="EMBL" id="AP025591">
    <property type="protein sequence ID" value="BDG06009.1"/>
    <property type="molecule type" value="Genomic_DNA"/>
</dbReference>
<evidence type="ECO:0000313" key="8">
    <source>
        <dbReference type="EMBL" id="BDG06009.1"/>
    </source>
</evidence>
<evidence type="ECO:0000313" key="9">
    <source>
        <dbReference type="Proteomes" id="UP001162891"/>
    </source>
</evidence>
<dbReference type="CDD" id="cd17574">
    <property type="entry name" value="REC_OmpR"/>
    <property type="match status" value="1"/>
</dbReference>
<accession>A0ABM7X2J3</accession>
<proteinExistence type="predicted"/>
<dbReference type="Proteomes" id="UP001162891">
    <property type="component" value="Chromosome"/>
</dbReference>
<dbReference type="CDD" id="cd00009">
    <property type="entry name" value="AAA"/>
    <property type="match status" value="1"/>
</dbReference>
<dbReference type="InterPro" id="IPR009057">
    <property type="entry name" value="Homeodomain-like_sf"/>
</dbReference>
<dbReference type="Gene3D" id="3.40.50.2300">
    <property type="match status" value="1"/>
</dbReference>
<dbReference type="Pfam" id="PF25601">
    <property type="entry name" value="AAA_lid_14"/>
    <property type="match status" value="1"/>
</dbReference>
<dbReference type="SMART" id="SM00448">
    <property type="entry name" value="REC"/>
    <property type="match status" value="1"/>
</dbReference>
<dbReference type="Pfam" id="PF00072">
    <property type="entry name" value="Response_reg"/>
    <property type="match status" value="1"/>
</dbReference>
<keyword evidence="9" id="KW-1185">Reference proteome</keyword>
<feature type="domain" description="Response regulatory" evidence="7">
    <location>
        <begin position="6"/>
        <end position="120"/>
    </location>
</feature>
<dbReference type="PROSITE" id="PS50110">
    <property type="entry name" value="RESPONSE_REGULATORY"/>
    <property type="match status" value="1"/>
</dbReference>
<gene>
    <name evidence="8" type="ORF">AMOR_50050</name>
</gene>
<evidence type="ECO:0000256" key="4">
    <source>
        <dbReference type="ARBA" id="ARBA00023163"/>
    </source>
</evidence>
<protein>
    <submittedName>
        <fullName evidence="8">Sigma-54-dependent Fis family transcriptional regulator</fullName>
    </submittedName>
</protein>
<dbReference type="Gene3D" id="1.10.10.60">
    <property type="entry name" value="Homeodomain-like"/>
    <property type="match status" value="1"/>
</dbReference>
<name>A0ABM7X2J3_9BACT</name>
<dbReference type="SUPFAM" id="SSF52540">
    <property type="entry name" value="P-loop containing nucleoside triphosphate hydrolases"/>
    <property type="match status" value="1"/>
</dbReference>
<dbReference type="InterPro" id="IPR058031">
    <property type="entry name" value="AAA_lid_NorR"/>
</dbReference>
<dbReference type="InterPro" id="IPR002078">
    <property type="entry name" value="Sigma_54_int"/>
</dbReference>
<dbReference type="SUPFAM" id="SSF52172">
    <property type="entry name" value="CheY-like"/>
    <property type="match status" value="1"/>
</dbReference>
<dbReference type="Pfam" id="PF02954">
    <property type="entry name" value="HTH_8"/>
    <property type="match status" value="1"/>
</dbReference>
<feature type="modified residue" description="4-aspartylphosphate" evidence="5">
    <location>
        <position position="55"/>
    </location>
</feature>
<evidence type="ECO:0000256" key="3">
    <source>
        <dbReference type="ARBA" id="ARBA00023015"/>
    </source>
</evidence>
<evidence type="ECO:0000259" key="7">
    <source>
        <dbReference type="PROSITE" id="PS50110"/>
    </source>
</evidence>
<dbReference type="InterPro" id="IPR025944">
    <property type="entry name" value="Sigma_54_int_dom_CS"/>
</dbReference>
<dbReference type="InterPro" id="IPR025662">
    <property type="entry name" value="Sigma_54_int_dom_ATP-bd_1"/>
</dbReference>
<reference evidence="9" key="1">
    <citation type="journal article" date="2022" name="Int. J. Syst. Evol. Microbiol.">
        <title>Anaeromyxobacter oryzae sp. nov., Anaeromyxobacter diazotrophicus sp. nov. and Anaeromyxobacter paludicola sp. nov., isolated from paddy soils.</title>
        <authorList>
            <person name="Itoh H."/>
            <person name="Xu Z."/>
            <person name="Mise K."/>
            <person name="Masuda Y."/>
            <person name="Ushijima N."/>
            <person name="Hayakawa C."/>
            <person name="Shiratori Y."/>
            <person name="Senoo K."/>
        </authorList>
    </citation>
    <scope>NUCLEOTIDE SEQUENCE [LARGE SCALE GENOMIC DNA]</scope>
    <source>
        <strain evidence="9">Red232</strain>
    </source>
</reference>
<dbReference type="Gene3D" id="1.10.8.60">
    <property type="match status" value="1"/>
</dbReference>
<dbReference type="SUPFAM" id="SSF46689">
    <property type="entry name" value="Homeodomain-like"/>
    <property type="match status" value="1"/>
</dbReference>
<dbReference type="Pfam" id="PF00158">
    <property type="entry name" value="Sigma54_activat"/>
    <property type="match status" value="1"/>
</dbReference>
<keyword evidence="3" id="KW-0805">Transcription regulation</keyword>
<dbReference type="InterPro" id="IPR027417">
    <property type="entry name" value="P-loop_NTPase"/>
</dbReference>
<evidence type="ECO:0000256" key="5">
    <source>
        <dbReference type="PROSITE-ProRule" id="PRU00169"/>
    </source>
</evidence>
<keyword evidence="4" id="KW-0804">Transcription</keyword>
<dbReference type="SMART" id="SM00382">
    <property type="entry name" value="AAA"/>
    <property type="match status" value="1"/>
</dbReference>
<dbReference type="PROSITE" id="PS00688">
    <property type="entry name" value="SIGMA54_INTERACT_3"/>
    <property type="match status" value="1"/>
</dbReference>
<evidence type="ECO:0000256" key="1">
    <source>
        <dbReference type="ARBA" id="ARBA00022741"/>
    </source>
</evidence>